<keyword evidence="1" id="KW-0812">Transmembrane</keyword>
<evidence type="ECO:0000313" key="2">
    <source>
        <dbReference type="EMBL" id="NMR69066.1"/>
    </source>
</evidence>
<proteinExistence type="predicted"/>
<comment type="caution">
    <text evidence="2">The sequence shown here is derived from an EMBL/GenBank/DDBJ whole genome shotgun (WGS) entry which is preliminary data.</text>
</comment>
<dbReference type="RefSeq" id="WP_017032513.1">
    <property type="nucleotide sequence ID" value="NZ_JABBXC010000006.1"/>
</dbReference>
<dbReference type="Proteomes" id="UP000590068">
    <property type="component" value="Unassembled WGS sequence"/>
</dbReference>
<sequence>MLKTFLTRFIKDERGVTAIEYGIIGVALAVAIGAAIGTGSADGGLTGAIKAAFETISGSMGTSG</sequence>
<evidence type="ECO:0000313" key="3">
    <source>
        <dbReference type="Proteomes" id="UP000590068"/>
    </source>
</evidence>
<keyword evidence="3" id="KW-1185">Reference proteome</keyword>
<feature type="transmembrane region" description="Helical" evidence="1">
    <location>
        <begin position="21"/>
        <end position="41"/>
    </location>
</feature>
<evidence type="ECO:0000256" key="1">
    <source>
        <dbReference type="SAM" id="Phobius"/>
    </source>
</evidence>
<dbReference type="InterPro" id="IPR007047">
    <property type="entry name" value="Flp_Fap"/>
</dbReference>
<reference evidence="2 3" key="1">
    <citation type="submission" date="2020-04" db="EMBL/GenBank/DDBJ databases">
        <title>WGS-Seq of Vibrio isolated by the O'Toole Lab.</title>
        <authorList>
            <person name="Mckone K.P."/>
            <person name="Whitaker R."/>
            <person name="Sevigney J.L."/>
            <person name="Herring J.B."/>
            <person name="O'Toole G."/>
        </authorList>
    </citation>
    <scope>NUCLEOTIDE SEQUENCE [LARGE SCALE GENOMIC DNA]</scope>
    <source>
        <strain evidence="2 3">BS_02</strain>
    </source>
</reference>
<dbReference type="Pfam" id="PF04964">
    <property type="entry name" value="Flp_Fap"/>
    <property type="match status" value="1"/>
</dbReference>
<keyword evidence="1" id="KW-0472">Membrane</keyword>
<keyword evidence="1" id="KW-1133">Transmembrane helix</keyword>
<organism evidence="2 3">
    <name type="scientific">Vibrio breoganii</name>
    <dbReference type="NCBI Taxonomy" id="553239"/>
    <lineage>
        <taxon>Bacteria</taxon>
        <taxon>Pseudomonadati</taxon>
        <taxon>Pseudomonadota</taxon>
        <taxon>Gammaproteobacteria</taxon>
        <taxon>Vibrionales</taxon>
        <taxon>Vibrionaceae</taxon>
        <taxon>Vibrio</taxon>
    </lineage>
</organism>
<dbReference type="EMBL" id="JABCJR010000005">
    <property type="protein sequence ID" value="NMR69066.1"/>
    <property type="molecule type" value="Genomic_DNA"/>
</dbReference>
<accession>A0ABX1U721</accession>
<gene>
    <name evidence="2" type="ORF">HJ568_03640</name>
</gene>
<protein>
    <submittedName>
        <fullName evidence="2">Flp family type IVb pilin</fullName>
    </submittedName>
</protein>
<name>A0ABX1U721_9VIBR</name>